<organism evidence="3">
    <name type="scientific">Soboliphyme baturini</name>
    <dbReference type="NCBI Taxonomy" id="241478"/>
    <lineage>
        <taxon>Eukaryota</taxon>
        <taxon>Metazoa</taxon>
        <taxon>Ecdysozoa</taxon>
        <taxon>Nematoda</taxon>
        <taxon>Enoplea</taxon>
        <taxon>Dorylaimia</taxon>
        <taxon>Dioctophymatida</taxon>
        <taxon>Dioctophymatoidea</taxon>
        <taxon>Soboliphymatidae</taxon>
        <taxon>Soboliphyme</taxon>
    </lineage>
</organism>
<reference evidence="3" key="1">
    <citation type="submission" date="2016-06" db="UniProtKB">
        <authorList>
            <consortium name="WormBaseParasite"/>
        </authorList>
    </citation>
    <scope>IDENTIFICATION</scope>
</reference>
<dbReference type="WBParaSite" id="SBAD_0000245501-mRNA-1">
    <property type="protein sequence ID" value="SBAD_0000245501-mRNA-1"/>
    <property type="gene ID" value="SBAD_0000245501"/>
</dbReference>
<reference evidence="1 2" key="2">
    <citation type="submission" date="2018-11" db="EMBL/GenBank/DDBJ databases">
        <authorList>
            <consortium name="Pathogen Informatics"/>
        </authorList>
    </citation>
    <scope>NUCLEOTIDE SEQUENCE [LARGE SCALE GENOMIC DNA]</scope>
</reference>
<sequence>MAHTLPRTVGIGDRGDILLADYSVLIAHRFHFWRALFLGGLSSTGSTAEVPASILVLYCCIADSVSFNSHVECLTFSRCSHRSLRLSREDVVLDHRDSVHFAAAAVSPAAKINTSPDFPVPLASTV</sequence>
<dbReference type="Proteomes" id="UP000270296">
    <property type="component" value="Unassembled WGS sequence"/>
</dbReference>
<evidence type="ECO:0000313" key="1">
    <source>
        <dbReference type="EMBL" id="VDO97330.1"/>
    </source>
</evidence>
<dbReference type="AlphaFoldDB" id="A0A183IFF0"/>
<evidence type="ECO:0000313" key="2">
    <source>
        <dbReference type="Proteomes" id="UP000270296"/>
    </source>
</evidence>
<proteinExistence type="predicted"/>
<protein>
    <submittedName>
        <fullName evidence="1 3">Uncharacterized protein</fullName>
    </submittedName>
</protein>
<gene>
    <name evidence="1" type="ORF">SBAD_LOCUS2344</name>
</gene>
<name>A0A183IFF0_9BILA</name>
<dbReference type="EMBL" id="UZAM01007183">
    <property type="protein sequence ID" value="VDO97330.1"/>
    <property type="molecule type" value="Genomic_DNA"/>
</dbReference>
<keyword evidence="2" id="KW-1185">Reference proteome</keyword>
<accession>A0A183IFF0</accession>
<evidence type="ECO:0000313" key="3">
    <source>
        <dbReference type="WBParaSite" id="SBAD_0000245501-mRNA-1"/>
    </source>
</evidence>